<comment type="caution">
    <text evidence="2">The sequence shown here is derived from an EMBL/GenBank/DDBJ whole genome shotgun (WGS) entry which is preliminary data.</text>
</comment>
<evidence type="ECO:0000256" key="1">
    <source>
        <dbReference type="SAM" id="SignalP"/>
    </source>
</evidence>
<dbReference type="AlphaFoldDB" id="A0A1J9PBM2"/>
<name>A0A1J9PBM2_9EURO</name>
<protein>
    <submittedName>
        <fullName evidence="2">Uncharacterized protein</fullName>
    </submittedName>
</protein>
<evidence type="ECO:0000313" key="2">
    <source>
        <dbReference type="EMBL" id="OJD13370.1"/>
    </source>
</evidence>
<evidence type="ECO:0000313" key="3">
    <source>
        <dbReference type="Proteomes" id="UP000182235"/>
    </source>
</evidence>
<feature type="chain" id="PRO_5012159306" evidence="1">
    <location>
        <begin position="16"/>
        <end position="195"/>
    </location>
</feature>
<keyword evidence="3" id="KW-1185">Reference proteome</keyword>
<gene>
    <name evidence="2" type="ORF">AJ78_06182</name>
</gene>
<dbReference type="VEuPathDB" id="FungiDB:AJ78_06182"/>
<reference evidence="2 3" key="1">
    <citation type="submission" date="2015-07" db="EMBL/GenBank/DDBJ databases">
        <title>Emmonsia species relationships and genome sequence.</title>
        <authorList>
            <consortium name="The Broad Institute Genomics Platform"/>
            <person name="Cuomo C.A."/>
            <person name="Munoz J.F."/>
            <person name="Imamovic A."/>
            <person name="Priest M.E."/>
            <person name="Young S."/>
            <person name="Clay O.K."/>
            <person name="McEwen J.G."/>
        </authorList>
    </citation>
    <scope>NUCLEOTIDE SEQUENCE [LARGE SCALE GENOMIC DNA]</scope>
    <source>
        <strain evidence="2 3">UAMH 9510</strain>
    </source>
</reference>
<proteinExistence type="predicted"/>
<accession>A0A1J9PBM2</accession>
<feature type="signal peptide" evidence="1">
    <location>
        <begin position="1"/>
        <end position="15"/>
    </location>
</feature>
<dbReference type="EMBL" id="LGRN01000307">
    <property type="protein sequence ID" value="OJD13370.1"/>
    <property type="molecule type" value="Genomic_DNA"/>
</dbReference>
<dbReference type="STRING" id="1447872.A0A1J9PBM2"/>
<dbReference type="Proteomes" id="UP000182235">
    <property type="component" value="Unassembled WGS sequence"/>
</dbReference>
<sequence length="195" mass="21214">MKLLALTTLLGIAAGAAISGSQDGGSAVDVLVNLKSDPHGFKHVAKDGVARSYDRNGEVIDAERLSREQLLQVAATAHSEDEKTNLRHLWANVDTSSIDEAQLWAPPKHLLPSRFSDPNHFAKGIKDADVNIDSQVFARAKAQQEAKNQLQRRIPPNFCKYIKCAANFECQVLFTCGPCVEISAGVGHCMTFSEN</sequence>
<keyword evidence="1" id="KW-0732">Signal</keyword>
<dbReference type="OrthoDB" id="4188623at2759"/>
<organism evidence="2 3">
    <name type="scientific">Emergomyces pasteurianus Ep9510</name>
    <dbReference type="NCBI Taxonomy" id="1447872"/>
    <lineage>
        <taxon>Eukaryota</taxon>
        <taxon>Fungi</taxon>
        <taxon>Dikarya</taxon>
        <taxon>Ascomycota</taxon>
        <taxon>Pezizomycotina</taxon>
        <taxon>Eurotiomycetes</taxon>
        <taxon>Eurotiomycetidae</taxon>
        <taxon>Onygenales</taxon>
        <taxon>Ajellomycetaceae</taxon>
        <taxon>Emergomyces</taxon>
    </lineage>
</organism>